<comment type="caution">
    <text evidence="3">The sequence shown here is derived from an EMBL/GenBank/DDBJ whole genome shotgun (WGS) entry which is preliminary data.</text>
</comment>
<keyword evidence="3" id="KW-0503">Monooxygenase</keyword>
<dbReference type="RefSeq" id="WP_207051242.1">
    <property type="nucleotide sequence ID" value="NZ_JAFIMU010000007.1"/>
</dbReference>
<dbReference type="EMBL" id="JAFIMU010000007">
    <property type="protein sequence ID" value="MBN8228414.1"/>
    <property type="molecule type" value="Genomic_DNA"/>
</dbReference>
<dbReference type="InterPro" id="IPR040125">
    <property type="entry name" value="Squalene_monox"/>
</dbReference>
<organism evidence="3 4">
    <name type="scientific">Corallococcus macrosporus</name>
    <dbReference type="NCBI Taxonomy" id="35"/>
    <lineage>
        <taxon>Bacteria</taxon>
        <taxon>Pseudomonadati</taxon>
        <taxon>Myxococcota</taxon>
        <taxon>Myxococcia</taxon>
        <taxon>Myxococcales</taxon>
        <taxon>Cystobacterineae</taxon>
        <taxon>Myxococcaceae</taxon>
        <taxon>Corallococcus</taxon>
    </lineage>
</organism>
<gene>
    <name evidence="3" type="ORF">JYK02_12965</name>
</gene>
<accession>A0ABS3D9P8</accession>
<dbReference type="GO" id="GO:0004497">
    <property type="term" value="F:monooxygenase activity"/>
    <property type="evidence" value="ECO:0007669"/>
    <property type="project" value="UniProtKB-KW"/>
</dbReference>
<dbReference type="PANTHER" id="PTHR10835">
    <property type="entry name" value="SQUALENE MONOOXYGENASE"/>
    <property type="match status" value="1"/>
</dbReference>
<dbReference type="Pfam" id="PF01494">
    <property type="entry name" value="FAD_binding_3"/>
    <property type="match status" value="1"/>
</dbReference>
<evidence type="ECO:0000259" key="2">
    <source>
        <dbReference type="Pfam" id="PF01494"/>
    </source>
</evidence>
<reference evidence="3 4" key="1">
    <citation type="submission" date="2021-02" db="EMBL/GenBank/DDBJ databases">
        <title>De Novo genome assembly of isolated myxobacteria.</title>
        <authorList>
            <person name="Stevens D.C."/>
        </authorList>
    </citation>
    <scope>NUCLEOTIDE SEQUENCE [LARGE SCALE GENOMIC DNA]</scope>
    <source>
        <strain evidence="3 4">ATCC 29039</strain>
    </source>
</reference>
<evidence type="ECO:0000313" key="4">
    <source>
        <dbReference type="Proteomes" id="UP000664052"/>
    </source>
</evidence>
<name>A0ABS3D9P8_9BACT</name>
<keyword evidence="3" id="KW-0560">Oxidoreductase</keyword>
<dbReference type="Gene3D" id="3.50.50.60">
    <property type="entry name" value="FAD/NAD(P)-binding domain"/>
    <property type="match status" value="1"/>
</dbReference>
<dbReference type="InterPro" id="IPR036188">
    <property type="entry name" value="FAD/NAD-bd_sf"/>
</dbReference>
<feature type="domain" description="FAD-binding" evidence="2">
    <location>
        <begin position="14"/>
        <end position="343"/>
    </location>
</feature>
<dbReference type="SUPFAM" id="SSF51905">
    <property type="entry name" value="FAD/NAD(P)-binding domain"/>
    <property type="match status" value="1"/>
</dbReference>
<keyword evidence="4" id="KW-1185">Reference proteome</keyword>
<dbReference type="PANTHER" id="PTHR10835:SF0">
    <property type="entry name" value="SQUALENE MONOOXYGENASE"/>
    <property type="match status" value="1"/>
</dbReference>
<sequence>MVSGNPSGGHVEDAEVVIAGGGPAGCTVAAALVELGLSVLLLDAGVDRHKQLAGELLHPAGIRDLRALGFGDVVEGWKAQPVRGFAVRFHAPARTLVLPYGRGATGLSLEHATLTEPLLEAVSRRRGVTVRTRARVTAVEHNGEHGVRLRYTHAGAEHTVRARLLVAADGRASPVRRMLGIAEHHTRLSTMLGVTVDSACLTHPDHGHQFVGGAVHALAYGIQPGVARVMVDLPLGSTVQTLRDRPELLLALPSSLRHAVWRALEQRPAVRMASNDDWLAETVWMGSAVLVGDAAACCHPLTASGMASCFHDARALQESLERHPGHIARALEHYAHARRPAQRTRVALASALYSAFAGQDEGMRALRMGLLHYWEHSPRGARASMALLSSEEPRMRVMAREYLRVIAHAFAAMLSPSGPGGSLRSAGPLLRSAGPPLRGTVASAVEQVGSWLHRRVRRPVYTLARAGWVSPRRAFASNRYPRPRQSTCRDSRADSATPAPSSGRTAGTQ</sequence>
<dbReference type="Proteomes" id="UP000664052">
    <property type="component" value="Unassembled WGS sequence"/>
</dbReference>
<feature type="compositionally biased region" description="Polar residues" evidence="1">
    <location>
        <begin position="498"/>
        <end position="509"/>
    </location>
</feature>
<dbReference type="PRINTS" id="PR00420">
    <property type="entry name" value="RNGMNOXGNASE"/>
</dbReference>
<evidence type="ECO:0000256" key="1">
    <source>
        <dbReference type="SAM" id="MobiDB-lite"/>
    </source>
</evidence>
<protein>
    <submittedName>
        <fullName evidence="3">FAD-dependent monooxygenase</fullName>
    </submittedName>
</protein>
<proteinExistence type="predicted"/>
<evidence type="ECO:0000313" key="3">
    <source>
        <dbReference type="EMBL" id="MBN8228414.1"/>
    </source>
</evidence>
<feature type="region of interest" description="Disordered" evidence="1">
    <location>
        <begin position="478"/>
        <end position="509"/>
    </location>
</feature>
<dbReference type="InterPro" id="IPR002938">
    <property type="entry name" value="FAD-bd"/>
</dbReference>